<protein>
    <recommendedName>
        <fullName evidence="1">GPI inositol-deacylase PGAP1-like alpha/beta domain-containing protein</fullName>
    </recommendedName>
</protein>
<dbReference type="InterPro" id="IPR012908">
    <property type="entry name" value="PGAP1-ab_dom-like"/>
</dbReference>
<sequence>MPDSVTPLAHVSSARYGVDTEEMLQLSSLCFTARNTATELDTSVRYAMAQAQNTARTRMLCQYANLADSPHSQLGWHSQAAQTLVDQLQLVLASLLQAVEETQEHSEFLATALARASGLYSSVEVTILSYISGSANLNSLFSAGASTGLATSEANSSGTSMLLPAGSSPSSRAENFGFWYGTDAYQQDVLRLLSGYGEDGVRAGKQFAASGSPVVGNMASVLGLTGNGIRNAVYGGNLSVSPAAQAPTSLTGAADISGAYRNLEKLGNATWDKPHSTVAVQAIRNGDGQRSWVVYIPGTQTNTTAPIGWLRNLDLMSSLPVQRKQAASARFVEEAMRQAGVPATEPVALVGHSQGGIIAATLAEEPSKYSITHVITAGSPIAGHRIPDNVRVTSSETQGELVSHLDAMDNPKRDNWVTVRGQMKRPENLPNTLNKQGLKMSDSPAATHGMNFHRANWQDAIDSGSPAAAQASEEFSREFGGEVEKTLFFEGLLTADSDAEGW</sequence>
<dbReference type="InterPro" id="IPR029058">
    <property type="entry name" value="AB_hydrolase_fold"/>
</dbReference>
<accession>A0A261FB75</accession>
<keyword evidence="3" id="KW-1185">Reference proteome</keyword>
<comment type="caution">
    <text evidence="2">The sequence shown here is derived from an EMBL/GenBank/DDBJ whole genome shotgun (WGS) entry which is preliminary data.</text>
</comment>
<feature type="domain" description="GPI inositol-deacylase PGAP1-like alpha/beta" evidence="1">
    <location>
        <begin position="339"/>
        <end position="387"/>
    </location>
</feature>
<dbReference type="EMBL" id="MWWU01000002">
    <property type="protein sequence ID" value="OZG56285.1"/>
    <property type="molecule type" value="Genomic_DNA"/>
</dbReference>
<dbReference type="Gene3D" id="3.40.50.1820">
    <property type="entry name" value="alpha/beta hydrolase"/>
    <property type="match status" value="1"/>
</dbReference>
<gene>
    <name evidence="2" type="ORF">AEAE_0773</name>
</gene>
<dbReference type="Pfam" id="PF07819">
    <property type="entry name" value="PGAP1"/>
    <property type="match status" value="1"/>
</dbReference>
<evidence type="ECO:0000313" key="2">
    <source>
        <dbReference type="EMBL" id="OZG56285.1"/>
    </source>
</evidence>
<dbReference type="GO" id="GO:0016788">
    <property type="term" value="F:hydrolase activity, acting on ester bonds"/>
    <property type="evidence" value="ECO:0007669"/>
    <property type="project" value="InterPro"/>
</dbReference>
<dbReference type="SUPFAM" id="SSF53474">
    <property type="entry name" value="alpha/beta-Hydrolases"/>
    <property type="match status" value="1"/>
</dbReference>
<evidence type="ECO:0000313" key="3">
    <source>
        <dbReference type="Proteomes" id="UP000228976"/>
    </source>
</evidence>
<organism evidence="2 3">
    <name type="scientific">Aeriscardovia aeriphila</name>
    <dbReference type="NCBI Taxonomy" id="218139"/>
    <lineage>
        <taxon>Bacteria</taxon>
        <taxon>Bacillati</taxon>
        <taxon>Actinomycetota</taxon>
        <taxon>Actinomycetes</taxon>
        <taxon>Bifidobacteriales</taxon>
        <taxon>Bifidobacteriaceae</taxon>
        <taxon>Aeriscardovia</taxon>
    </lineage>
</organism>
<dbReference type="OrthoDB" id="5095936at2"/>
<reference evidence="2 3" key="1">
    <citation type="journal article" date="2017" name="BMC Genomics">
        <title>Comparative genomic and phylogenomic analyses of the Bifidobacteriaceae family.</title>
        <authorList>
            <person name="Lugli G.A."/>
            <person name="Milani C."/>
            <person name="Turroni F."/>
            <person name="Duranti S."/>
            <person name="Mancabelli L."/>
            <person name="Mangifesta M."/>
            <person name="Ferrario C."/>
            <person name="Modesto M."/>
            <person name="Mattarelli P."/>
            <person name="Jiri K."/>
            <person name="van Sinderen D."/>
            <person name="Ventura M."/>
        </authorList>
    </citation>
    <scope>NUCLEOTIDE SEQUENCE [LARGE SCALE GENOMIC DNA]</scope>
    <source>
        <strain evidence="2 3">LMG 21773</strain>
    </source>
</reference>
<name>A0A261FB75_9BIFI</name>
<evidence type="ECO:0000259" key="1">
    <source>
        <dbReference type="Pfam" id="PF07819"/>
    </source>
</evidence>
<proteinExistence type="predicted"/>
<dbReference type="RefSeq" id="WP_094689828.1">
    <property type="nucleotide sequence ID" value="NZ_JACBYZ010000001.1"/>
</dbReference>
<dbReference type="Proteomes" id="UP000228976">
    <property type="component" value="Unassembled WGS sequence"/>
</dbReference>
<dbReference type="AlphaFoldDB" id="A0A261FB75"/>